<comment type="subcellular location">
    <subcellularLocation>
        <location evidence="1">Membrane</location>
        <topology evidence="1">Single-pass membrane protein</topology>
    </subcellularLocation>
</comment>
<keyword evidence="7" id="KW-1185">Reference proteome</keyword>
<evidence type="ECO:0000256" key="5">
    <source>
        <dbReference type="ARBA" id="ARBA00023136"/>
    </source>
</evidence>
<protein>
    <submittedName>
        <fullName evidence="6">Type II secretion system protein H</fullName>
    </submittedName>
</protein>
<evidence type="ECO:0000256" key="3">
    <source>
        <dbReference type="ARBA" id="ARBA00022692"/>
    </source>
</evidence>
<gene>
    <name evidence="6" type="primary">xcpU</name>
    <name evidence="6" type="ORF">GCM10007418_03000</name>
</gene>
<organism evidence="6 7">
    <name type="scientific">Halopseudomonas salina</name>
    <dbReference type="NCBI Taxonomy" id="1323744"/>
    <lineage>
        <taxon>Bacteria</taxon>
        <taxon>Pseudomonadati</taxon>
        <taxon>Pseudomonadota</taxon>
        <taxon>Gammaproteobacteria</taxon>
        <taxon>Pseudomonadales</taxon>
        <taxon>Pseudomonadaceae</taxon>
        <taxon>Halopseudomonas</taxon>
    </lineage>
</organism>
<dbReference type="Proteomes" id="UP000638188">
    <property type="component" value="Unassembled WGS sequence"/>
</dbReference>
<comment type="caution">
    <text evidence="6">The sequence shown here is derived from an EMBL/GenBank/DDBJ whole genome shotgun (WGS) entry which is preliminary data.</text>
</comment>
<dbReference type="PRINTS" id="PR00885">
    <property type="entry name" value="BCTERIALGSPH"/>
</dbReference>
<keyword evidence="5" id="KW-0472">Membrane</keyword>
<evidence type="ECO:0000256" key="1">
    <source>
        <dbReference type="ARBA" id="ARBA00004167"/>
    </source>
</evidence>
<evidence type="ECO:0000313" key="6">
    <source>
        <dbReference type="EMBL" id="GGC86638.1"/>
    </source>
</evidence>
<dbReference type="InterPro" id="IPR012902">
    <property type="entry name" value="N_methyl_site"/>
</dbReference>
<dbReference type="RefSeq" id="WP_150277601.1">
    <property type="nucleotide sequence ID" value="NZ_BMFF01000001.1"/>
</dbReference>
<keyword evidence="2" id="KW-0488">Methylation</keyword>
<dbReference type="InterPro" id="IPR002416">
    <property type="entry name" value="T2SS_protein-GspH"/>
</dbReference>
<dbReference type="EMBL" id="BMFF01000001">
    <property type="protein sequence ID" value="GGC86638.1"/>
    <property type="molecule type" value="Genomic_DNA"/>
</dbReference>
<accession>A0ABQ1NX57</accession>
<dbReference type="Pfam" id="PF07963">
    <property type="entry name" value="N_methyl"/>
    <property type="match status" value="1"/>
</dbReference>
<evidence type="ECO:0000256" key="2">
    <source>
        <dbReference type="ARBA" id="ARBA00022481"/>
    </source>
</evidence>
<name>A0ABQ1NX57_9GAMM</name>
<keyword evidence="3" id="KW-0812">Transmembrane</keyword>
<dbReference type="SUPFAM" id="SSF54523">
    <property type="entry name" value="Pili subunits"/>
    <property type="match status" value="1"/>
</dbReference>
<dbReference type="InterPro" id="IPR045584">
    <property type="entry name" value="Pilin-like"/>
</dbReference>
<dbReference type="NCBIfam" id="TIGR02532">
    <property type="entry name" value="IV_pilin_GFxxxE"/>
    <property type="match status" value="1"/>
</dbReference>
<proteinExistence type="predicted"/>
<dbReference type="Gene3D" id="3.55.40.10">
    <property type="entry name" value="minor pseudopilin epsh domain"/>
    <property type="match status" value="1"/>
</dbReference>
<keyword evidence="4" id="KW-1133">Transmembrane helix</keyword>
<dbReference type="PROSITE" id="PS00409">
    <property type="entry name" value="PROKAR_NTER_METHYL"/>
    <property type="match status" value="1"/>
</dbReference>
<reference evidence="7" key="1">
    <citation type="journal article" date="2019" name="Int. J. Syst. Evol. Microbiol.">
        <title>The Global Catalogue of Microorganisms (GCM) 10K type strain sequencing project: providing services to taxonomists for standard genome sequencing and annotation.</title>
        <authorList>
            <consortium name="The Broad Institute Genomics Platform"/>
            <consortium name="The Broad Institute Genome Sequencing Center for Infectious Disease"/>
            <person name="Wu L."/>
            <person name="Ma J."/>
        </authorList>
    </citation>
    <scope>NUCLEOTIDE SEQUENCE [LARGE SCALE GENOMIC DNA]</scope>
    <source>
        <strain evidence="7">CGMCC 1.12482</strain>
    </source>
</reference>
<evidence type="ECO:0000313" key="7">
    <source>
        <dbReference type="Proteomes" id="UP000638188"/>
    </source>
</evidence>
<sequence length="180" mass="19770">MTIPAMTIHARAERGFTLIELLVVLVLVGIVASLATLSMGDGAERQLKTETQRLAGVLTLARDELLITGAAERALGLRPDSYSFLELVILDDSTREWRPLVDQQLGVRQLEQGVIELAYEQEGERQPLPQTGGWEPHVRLGNTGEMTPGIITLKVPGKPLERHIRIGMEGSVEVLDAFPE</sequence>
<evidence type="ECO:0000256" key="4">
    <source>
        <dbReference type="ARBA" id="ARBA00022989"/>
    </source>
</evidence>